<accession>A0A0F9STV0</accession>
<proteinExistence type="predicted"/>
<comment type="caution">
    <text evidence="1">The sequence shown here is derived from an EMBL/GenBank/DDBJ whole genome shotgun (WGS) entry which is preliminary data.</text>
</comment>
<gene>
    <name evidence="1" type="ORF">LCGC14_0411010</name>
</gene>
<evidence type="ECO:0000313" key="1">
    <source>
        <dbReference type="EMBL" id="KKN72390.1"/>
    </source>
</evidence>
<organism evidence="1">
    <name type="scientific">marine sediment metagenome</name>
    <dbReference type="NCBI Taxonomy" id="412755"/>
    <lineage>
        <taxon>unclassified sequences</taxon>
        <taxon>metagenomes</taxon>
        <taxon>ecological metagenomes</taxon>
    </lineage>
</organism>
<reference evidence="1" key="1">
    <citation type="journal article" date="2015" name="Nature">
        <title>Complex archaea that bridge the gap between prokaryotes and eukaryotes.</title>
        <authorList>
            <person name="Spang A."/>
            <person name="Saw J.H."/>
            <person name="Jorgensen S.L."/>
            <person name="Zaremba-Niedzwiedzka K."/>
            <person name="Martijn J."/>
            <person name="Lind A.E."/>
            <person name="van Eijk R."/>
            <person name="Schleper C."/>
            <person name="Guy L."/>
            <person name="Ettema T.J."/>
        </authorList>
    </citation>
    <scope>NUCLEOTIDE SEQUENCE</scope>
</reference>
<sequence>MIFMAARHYDLIYTTTEDLLTGNVELSDAQAVEMHYLMGRSTIDICTEANLKNAEALYNAAKERYSKHLEAIR</sequence>
<protein>
    <submittedName>
        <fullName evidence="1">Uncharacterized protein</fullName>
    </submittedName>
</protein>
<name>A0A0F9STV0_9ZZZZ</name>
<dbReference type="EMBL" id="LAZR01000363">
    <property type="protein sequence ID" value="KKN72390.1"/>
    <property type="molecule type" value="Genomic_DNA"/>
</dbReference>
<dbReference type="AlphaFoldDB" id="A0A0F9STV0"/>